<dbReference type="InterPro" id="IPR051656">
    <property type="entry name" value="LEM_domain"/>
</dbReference>
<dbReference type="GO" id="GO:0005635">
    <property type="term" value="C:nuclear envelope"/>
    <property type="evidence" value="ECO:0007669"/>
    <property type="project" value="UniProtKB-ARBA"/>
</dbReference>
<evidence type="ECO:0000313" key="10">
    <source>
        <dbReference type="Proteomes" id="UP000694845"/>
    </source>
</evidence>
<gene>
    <name evidence="11" type="primary">LOC110974163</name>
</gene>
<feature type="domain" description="LEM-like" evidence="9">
    <location>
        <begin position="5"/>
        <end position="48"/>
    </location>
</feature>
<comment type="similarity">
    <text evidence="1">Belongs to the LEM family.</text>
</comment>
<dbReference type="Gene3D" id="1.10.720.40">
    <property type="match status" value="2"/>
</dbReference>
<dbReference type="PANTHER" id="PTHR12019:SF9">
    <property type="entry name" value="THYMOPOIETIN"/>
    <property type="match status" value="1"/>
</dbReference>
<organism evidence="10 11">
    <name type="scientific">Acanthaster planci</name>
    <name type="common">Crown-of-thorns starfish</name>
    <dbReference type="NCBI Taxonomy" id="133434"/>
    <lineage>
        <taxon>Eukaryota</taxon>
        <taxon>Metazoa</taxon>
        <taxon>Echinodermata</taxon>
        <taxon>Eleutherozoa</taxon>
        <taxon>Asterozoa</taxon>
        <taxon>Asteroidea</taxon>
        <taxon>Valvatacea</taxon>
        <taxon>Valvatida</taxon>
        <taxon>Acanthasteridae</taxon>
        <taxon>Acanthaster</taxon>
    </lineage>
</organism>
<feature type="region of interest" description="Disordered" evidence="6">
    <location>
        <begin position="160"/>
        <end position="272"/>
    </location>
</feature>
<accession>A0A8B7XKE1</accession>
<name>A0A8B7XKE1_ACAPL</name>
<dbReference type="OrthoDB" id="10072362at2759"/>
<dbReference type="GeneID" id="110974163"/>
<feature type="compositionally biased region" description="Acidic residues" evidence="6">
    <location>
        <begin position="166"/>
        <end position="186"/>
    </location>
</feature>
<dbReference type="Proteomes" id="UP000694845">
    <property type="component" value="Unplaced"/>
</dbReference>
<dbReference type="InterPro" id="IPR003887">
    <property type="entry name" value="LEM_dom"/>
</dbReference>
<evidence type="ECO:0000256" key="6">
    <source>
        <dbReference type="SAM" id="MobiDB-lite"/>
    </source>
</evidence>
<keyword evidence="2" id="KW-0488">Methylation</keyword>
<dbReference type="InterPro" id="IPR013146">
    <property type="entry name" value="LEM-like_dom"/>
</dbReference>
<keyword evidence="7" id="KW-1133">Transmembrane helix</keyword>
<dbReference type="AlphaFoldDB" id="A0A8B7XKE1"/>
<dbReference type="PROSITE" id="PS50955">
    <property type="entry name" value="LEM_LIKE"/>
    <property type="match status" value="1"/>
</dbReference>
<dbReference type="PANTHER" id="PTHR12019">
    <property type="entry name" value="LAMINA-ASSOCIATED POLYPEPTIDE THYMOPOIETIN"/>
    <property type="match status" value="1"/>
</dbReference>
<feature type="transmembrane region" description="Helical" evidence="7">
    <location>
        <begin position="283"/>
        <end position="302"/>
    </location>
</feature>
<evidence type="ECO:0000256" key="7">
    <source>
        <dbReference type="SAM" id="Phobius"/>
    </source>
</evidence>
<keyword evidence="5" id="KW-0238">DNA-binding</keyword>
<evidence type="ECO:0000259" key="9">
    <source>
        <dbReference type="PROSITE" id="PS50955"/>
    </source>
</evidence>
<feature type="region of interest" description="Disordered" evidence="6">
    <location>
        <begin position="92"/>
        <end position="146"/>
    </location>
</feature>
<evidence type="ECO:0000256" key="1">
    <source>
        <dbReference type="ARBA" id="ARBA00007744"/>
    </source>
</evidence>
<evidence type="ECO:0000313" key="11">
    <source>
        <dbReference type="RefSeq" id="XP_022081273.1"/>
    </source>
</evidence>
<evidence type="ECO:0000256" key="2">
    <source>
        <dbReference type="ARBA" id="ARBA00022481"/>
    </source>
</evidence>
<keyword evidence="7" id="KW-0472">Membrane</keyword>
<evidence type="ECO:0000256" key="3">
    <source>
        <dbReference type="ARBA" id="ARBA00022553"/>
    </source>
</evidence>
<feature type="compositionally biased region" description="Polar residues" evidence="6">
    <location>
        <begin position="256"/>
        <end position="267"/>
    </location>
</feature>
<keyword evidence="10" id="KW-1185">Reference proteome</keyword>
<sequence>MPALPRNPSSLTKERLAEELRKNNIPVPRGRSKKEVYVDLYRRHLLEKEASSGPQAQQEWTSYRNMSVNTSPKLGFSSDEEDEVVVQIRKTQVKNVNNNRSQRKASKKANRSEFEDRLAEVEGLSDTDLKRELQSRGFKPGPIVATTRAVYERKLADLLLQPEQEGATEEDEADGSQEEMVNEGDSQEDKDQYSDSDVDENTPDTLLLTDSSGTRESLSSYRSSSSYKSQVTRLMDQESSSKTRQRSVTPKRKAETASTVTQKTVISQRKEEKKESKKPLIPIWLQILIFLLVTAFLVLVWYNMETAQSGKNLVTDG</sequence>
<dbReference type="GO" id="GO:0003677">
    <property type="term" value="F:DNA binding"/>
    <property type="evidence" value="ECO:0007669"/>
    <property type="project" value="UniProtKB-KW"/>
</dbReference>
<dbReference type="CDD" id="cd12940">
    <property type="entry name" value="LEM_LAP2_LEMD1"/>
    <property type="match status" value="1"/>
</dbReference>
<reference evidence="11" key="1">
    <citation type="submission" date="2025-08" db="UniProtKB">
        <authorList>
            <consortium name="RefSeq"/>
        </authorList>
    </citation>
    <scope>IDENTIFICATION</scope>
</reference>
<keyword evidence="7" id="KW-0812">Transmembrane</keyword>
<proteinExistence type="inferred from homology"/>
<dbReference type="SMART" id="SM01261">
    <property type="entry name" value="Thymopoietin"/>
    <property type="match status" value="1"/>
</dbReference>
<dbReference type="SMART" id="SM00540">
    <property type="entry name" value="LEM"/>
    <property type="match status" value="1"/>
</dbReference>
<dbReference type="SUPFAM" id="SSF63451">
    <property type="entry name" value="LEM domain"/>
    <property type="match status" value="2"/>
</dbReference>
<evidence type="ECO:0000256" key="5">
    <source>
        <dbReference type="ARBA" id="ARBA00023125"/>
    </source>
</evidence>
<dbReference type="FunFam" id="1.10.720.40:FF:000001">
    <property type="entry name" value="LEM domain containing 2, isoform CRA_a"/>
    <property type="match status" value="1"/>
</dbReference>
<protein>
    <submittedName>
        <fullName evidence="11">Lamina-associated polypeptide 2, isoforms beta/delta/epsilon/gamma-like isoform X1</fullName>
    </submittedName>
</protein>
<evidence type="ECO:0000259" key="8">
    <source>
        <dbReference type="PROSITE" id="PS50954"/>
    </source>
</evidence>
<feature type="compositionally biased region" description="Low complexity" evidence="6">
    <location>
        <begin position="211"/>
        <end position="229"/>
    </location>
</feature>
<dbReference type="Pfam" id="PF08198">
    <property type="entry name" value="Thymopoietin"/>
    <property type="match status" value="1"/>
</dbReference>
<feature type="compositionally biased region" description="Basic and acidic residues" evidence="6">
    <location>
        <begin position="110"/>
        <end position="120"/>
    </location>
</feature>
<dbReference type="KEGG" id="aplc:110974163"/>
<dbReference type="RefSeq" id="XP_022081273.1">
    <property type="nucleotide sequence ID" value="XM_022225581.1"/>
</dbReference>
<evidence type="ECO:0000256" key="4">
    <source>
        <dbReference type="ARBA" id="ARBA00022990"/>
    </source>
</evidence>
<dbReference type="OMA" id="VKPSEYW"/>
<keyword evidence="3" id="KW-0597">Phosphoprotein</keyword>
<dbReference type="Pfam" id="PF03020">
    <property type="entry name" value="LEM"/>
    <property type="match status" value="1"/>
</dbReference>
<feature type="domain" description="LEM" evidence="8">
    <location>
        <begin position="118"/>
        <end position="162"/>
    </location>
</feature>
<keyword evidence="4" id="KW-0007">Acetylation</keyword>
<dbReference type="InterPro" id="IPR011015">
    <property type="entry name" value="LEM/LEM-like_dom_sf"/>
</dbReference>
<dbReference type="PROSITE" id="PS50954">
    <property type="entry name" value="LEM"/>
    <property type="match status" value="1"/>
</dbReference>